<accession>A0A1L9TKI9</accession>
<keyword evidence="2" id="KW-0732">Signal</keyword>
<dbReference type="AlphaFoldDB" id="A0A1L9TKI9"/>
<name>A0A1L9TKI9_9EURO</name>
<protein>
    <submittedName>
        <fullName evidence="3">Uncharacterized protein</fullName>
    </submittedName>
</protein>
<feature type="chain" id="PRO_5012092400" evidence="2">
    <location>
        <begin position="20"/>
        <end position="1098"/>
    </location>
</feature>
<feature type="compositionally biased region" description="Polar residues" evidence="1">
    <location>
        <begin position="36"/>
        <end position="47"/>
    </location>
</feature>
<evidence type="ECO:0000256" key="2">
    <source>
        <dbReference type="SAM" id="SignalP"/>
    </source>
</evidence>
<dbReference type="EMBL" id="KV878585">
    <property type="protein sequence ID" value="OJJ59954.1"/>
    <property type="molecule type" value="Genomic_DNA"/>
</dbReference>
<feature type="region of interest" description="Disordered" evidence="1">
    <location>
        <begin position="66"/>
        <end position="210"/>
    </location>
</feature>
<feature type="compositionally biased region" description="Polar residues" evidence="1">
    <location>
        <begin position="178"/>
        <end position="187"/>
    </location>
</feature>
<gene>
    <name evidence="3" type="ORF">ASPSYDRAFT_1175392</name>
</gene>
<evidence type="ECO:0000256" key="1">
    <source>
        <dbReference type="SAM" id="MobiDB-lite"/>
    </source>
</evidence>
<sequence>MRWITVLAYICLLATFVAAQGIQENVDQKHPHNSDQNDNPDNTVSDNTSAVITSYATGTYVVTSWRDDQPAQTNMPPLVKGSDGNIETEGSKGNGNDNGKHKNLGRGKGKGKDKDKDKKSSTTSKTTTKATTTTKPKTTTKATNTKAATTTKTSKTSKASTTSKSSSASSKSASMTKPNLTTTSKSASSLMPSSTPRPTSSMSSSRPLIPTASTSCARNIVSMVTVFCEPMATSMARTSSHSMFGAGPGSSGMACSPTTVFTTGCLATGTTTTIMGTPTPSVKSLCSYEGCKANPECAIGGFAKMVTVQQVTCKDIPVGYVDELPTKESGSVVRIFNGKMVNRVPKDGGLASKRVKRARPTRAKPLRPIDLETIDPTDLKNEAGKVYEEMKSGGPRGNPWFEKSGGVSGRWIEFLKYPHDKHAVGIRDLSGCTVITIITSKGVYMAHIWETFFADEQSVPVDVDEFDRTVIEPLISGGHPGVGALLGLIGTDQGPGHLHHSKEPTIVVITPHDYDDHGKVFRYQSHAKRLADRLGRVIYPNGYPDLIVDEYRDKKKPLIAGYDPNARLSEVEKVQIPRWHRKMFRKIALELFFRGTWRLWVGPTISLEQDFWDEESWYDKWIEKREKRGELKAEEEEEDIDPCLYWDAPPASWSGSFAPASTSRALINTSTTPFGTSTTPTPTPTGLCSYEACSNDSECTLEDGATGFVSTGPVDCSDVPIEDVDHLPDEIEGSEVVMLGGDPVNSNHLTKRGNTRIEEKPLRDLDHLTEEEKPEAYRLEVVRAINRLTTHNGWVATSLRITAKWVPLPQFSHDKMTTGLRSLRGCTAVMSITGDGVYVAHIWQVHYFTKVGTADAISIPDFLERTVAPLAGNSEESEPSVQDTIRSLIGTDDDPGVLHHTREPHVFVITPWADGQVGQAYEYPEHARYLANALGELIYPDGYPKEELRPIIKAYDRALRSTGHRGTPHGKVILEMTRRNAAKRLRIDRRVRVHFTGLWRLWVGAERVADVHFWKRDNWILTRYDTDGLGEQPIIKRGDAEAEENSVDACPYWTLPPESAISSSSLLPTEMMSPTTGPKETPPRTLLTTTKDSKITTK</sequence>
<organism evidence="3 4">
    <name type="scientific">Aspergillus sydowii CBS 593.65</name>
    <dbReference type="NCBI Taxonomy" id="1036612"/>
    <lineage>
        <taxon>Eukaryota</taxon>
        <taxon>Fungi</taxon>
        <taxon>Dikarya</taxon>
        <taxon>Ascomycota</taxon>
        <taxon>Pezizomycotina</taxon>
        <taxon>Eurotiomycetes</taxon>
        <taxon>Eurotiomycetidae</taxon>
        <taxon>Eurotiales</taxon>
        <taxon>Aspergillaceae</taxon>
        <taxon>Aspergillus</taxon>
        <taxon>Aspergillus subgen. Nidulantes</taxon>
    </lineage>
</organism>
<dbReference type="STRING" id="1036612.A0A1L9TKI9"/>
<feature type="compositionally biased region" description="Low complexity" evidence="1">
    <location>
        <begin position="121"/>
        <end position="177"/>
    </location>
</feature>
<dbReference type="VEuPathDB" id="FungiDB:ASPSYDRAFT_1175392"/>
<proteinExistence type="predicted"/>
<evidence type="ECO:0000313" key="3">
    <source>
        <dbReference type="EMBL" id="OJJ59954.1"/>
    </source>
</evidence>
<feature type="compositionally biased region" description="Polar residues" evidence="1">
    <location>
        <begin position="1061"/>
        <end position="1078"/>
    </location>
</feature>
<dbReference type="Proteomes" id="UP000184356">
    <property type="component" value="Unassembled WGS sequence"/>
</dbReference>
<feature type="compositionally biased region" description="Basic and acidic residues" evidence="1">
    <location>
        <begin position="110"/>
        <end position="120"/>
    </location>
</feature>
<feature type="compositionally biased region" description="Low complexity" evidence="1">
    <location>
        <begin position="188"/>
        <end position="208"/>
    </location>
</feature>
<dbReference type="GeneID" id="63756375"/>
<feature type="region of interest" description="Disordered" evidence="1">
    <location>
        <begin position="1061"/>
        <end position="1098"/>
    </location>
</feature>
<feature type="signal peptide" evidence="2">
    <location>
        <begin position="1"/>
        <end position="19"/>
    </location>
</feature>
<evidence type="ECO:0000313" key="4">
    <source>
        <dbReference type="Proteomes" id="UP000184356"/>
    </source>
</evidence>
<keyword evidence="4" id="KW-1185">Reference proteome</keyword>
<feature type="region of interest" description="Disordered" evidence="1">
    <location>
        <begin position="27"/>
        <end position="47"/>
    </location>
</feature>
<dbReference type="RefSeq" id="XP_040703760.1">
    <property type="nucleotide sequence ID" value="XM_040840302.1"/>
</dbReference>
<dbReference type="OrthoDB" id="3886018at2759"/>
<reference evidence="4" key="1">
    <citation type="journal article" date="2017" name="Genome Biol.">
        <title>Comparative genomics reveals high biological diversity and specific adaptations in the industrially and medically important fungal genus Aspergillus.</title>
        <authorList>
            <person name="de Vries R.P."/>
            <person name="Riley R."/>
            <person name="Wiebenga A."/>
            <person name="Aguilar-Osorio G."/>
            <person name="Amillis S."/>
            <person name="Uchima C.A."/>
            <person name="Anderluh G."/>
            <person name="Asadollahi M."/>
            <person name="Askin M."/>
            <person name="Barry K."/>
            <person name="Battaglia E."/>
            <person name="Bayram O."/>
            <person name="Benocci T."/>
            <person name="Braus-Stromeyer S.A."/>
            <person name="Caldana C."/>
            <person name="Canovas D."/>
            <person name="Cerqueira G.C."/>
            <person name="Chen F."/>
            <person name="Chen W."/>
            <person name="Choi C."/>
            <person name="Clum A."/>
            <person name="Dos Santos R.A."/>
            <person name="Damasio A.R."/>
            <person name="Diallinas G."/>
            <person name="Emri T."/>
            <person name="Fekete E."/>
            <person name="Flipphi M."/>
            <person name="Freyberg S."/>
            <person name="Gallo A."/>
            <person name="Gournas C."/>
            <person name="Habgood R."/>
            <person name="Hainaut M."/>
            <person name="Harispe M.L."/>
            <person name="Henrissat B."/>
            <person name="Hilden K.S."/>
            <person name="Hope R."/>
            <person name="Hossain A."/>
            <person name="Karabika E."/>
            <person name="Karaffa L."/>
            <person name="Karanyi Z."/>
            <person name="Krasevec N."/>
            <person name="Kuo A."/>
            <person name="Kusch H."/>
            <person name="LaButti K."/>
            <person name="Lagendijk E.L."/>
            <person name="Lapidus A."/>
            <person name="Levasseur A."/>
            <person name="Lindquist E."/>
            <person name="Lipzen A."/>
            <person name="Logrieco A.F."/>
            <person name="MacCabe A."/>
            <person name="Maekelae M.R."/>
            <person name="Malavazi I."/>
            <person name="Melin P."/>
            <person name="Meyer V."/>
            <person name="Mielnichuk N."/>
            <person name="Miskei M."/>
            <person name="Molnar A.P."/>
            <person name="Mule G."/>
            <person name="Ngan C.Y."/>
            <person name="Orejas M."/>
            <person name="Orosz E."/>
            <person name="Ouedraogo J.P."/>
            <person name="Overkamp K.M."/>
            <person name="Park H.-S."/>
            <person name="Perrone G."/>
            <person name="Piumi F."/>
            <person name="Punt P.J."/>
            <person name="Ram A.F."/>
            <person name="Ramon A."/>
            <person name="Rauscher S."/>
            <person name="Record E."/>
            <person name="Riano-Pachon D.M."/>
            <person name="Robert V."/>
            <person name="Roehrig J."/>
            <person name="Ruller R."/>
            <person name="Salamov A."/>
            <person name="Salih N.S."/>
            <person name="Samson R.A."/>
            <person name="Sandor E."/>
            <person name="Sanguinetti M."/>
            <person name="Schuetze T."/>
            <person name="Sepcic K."/>
            <person name="Shelest E."/>
            <person name="Sherlock G."/>
            <person name="Sophianopoulou V."/>
            <person name="Squina F.M."/>
            <person name="Sun H."/>
            <person name="Susca A."/>
            <person name="Todd R.B."/>
            <person name="Tsang A."/>
            <person name="Unkles S.E."/>
            <person name="van de Wiele N."/>
            <person name="van Rossen-Uffink D."/>
            <person name="Oliveira J.V."/>
            <person name="Vesth T.C."/>
            <person name="Visser J."/>
            <person name="Yu J.-H."/>
            <person name="Zhou M."/>
            <person name="Andersen M.R."/>
            <person name="Archer D.B."/>
            <person name="Baker S.E."/>
            <person name="Benoit I."/>
            <person name="Brakhage A.A."/>
            <person name="Braus G.H."/>
            <person name="Fischer R."/>
            <person name="Frisvad J.C."/>
            <person name="Goldman G.H."/>
            <person name="Houbraken J."/>
            <person name="Oakley B."/>
            <person name="Pocsi I."/>
            <person name="Scazzocchio C."/>
            <person name="Seiboth B."/>
            <person name="vanKuyk P.A."/>
            <person name="Wortman J."/>
            <person name="Dyer P.S."/>
            <person name="Grigoriev I.V."/>
        </authorList>
    </citation>
    <scope>NUCLEOTIDE SEQUENCE [LARGE SCALE GENOMIC DNA]</scope>
    <source>
        <strain evidence="4">CBS 593.65</strain>
    </source>
</reference>